<dbReference type="Proteomes" id="UP001177670">
    <property type="component" value="Unassembled WGS sequence"/>
</dbReference>
<proteinExistence type="predicted"/>
<organism evidence="2 3">
    <name type="scientific">Melipona bicolor</name>
    <dbReference type="NCBI Taxonomy" id="60889"/>
    <lineage>
        <taxon>Eukaryota</taxon>
        <taxon>Metazoa</taxon>
        <taxon>Ecdysozoa</taxon>
        <taxon>Arthropoda</taxon>
        <taxon>Hexapoda</taxon>
        <taxon>Insecta</taxon>
        <taxon>Pterygota</taxon>
        <taxon>Neoptera</taxon>
        <taxon>Endopterygota</taxon>
        <taxon>Hymenoptera</taxon>
        <taxon>Apocrita</taxon>
        <taxon>Aculeata</taxon>
        <taxon>Apoidea</taxon>
        <taxon>Anthophila</taxon>
        <taxon>Apidae</taxon>
        <taxon>Melipona</taxon>
    </lineage>
</organism>
<comment type="caution">
    <text evidence="2">The sequence shown here is derived from an EMBL/GenBank/DDBJ whole genome shotgun (WGS) entry which is preliminary data.</text>
</comment>
<evidence type="ECO:0000256" key="1">
    <source>
        <dbReference type="SAM" id="MobiDB-lite"/>
    </source>
</evidence>
<sequence>MQSSLVASNAEKVQPRHESASSVPLPSSSRSASANLNMSSATFVDRIDPFAKRSLKKKSKKSQGSSRYRNSQDVELQQLPQLKAIVSVMVEHGPVVRCSESYVIPLGGRVVAVVVSPGFMRDLCTAWSLWRKTKADKYVWDRLRTRVGTFAGDRGA</sequence>
<dbReference type="AlphaFoldDB" id="A0AA40KEL7"/>
<feature type="compositionally biased region" description="Low complexity" evidence="1">
    <location>
        <begin position="20"/>
        <end position="33"/>
    </location>
</feature>
<gene>
    <name evidence="2" type="ORF">K0M31_016786</name>
</gene>
<evidence type="ECO:0000313" key="2">
    <source>
        <dbReference type="EMBL" id="KAK1117229.1"/>
    </source>
</evidence>
<keyword evidence="3" id="KW-1185">Reference proteome</keyword>
<feature type="region of interest" description="Disordered" evidence="1">
    <location>
        <begin position="1"/>
        <end position="33"/>
    </location>
</feature>
<evidence type="ECO:0000313" key="3">
    <source>
        <dbReference type="Proteomes" id="UP001177670"/>
    </source>
</evidence>
<accession>A0AA40KEL7</accession>
<reference evidence="2" key="1">
    <citation type="submission" date="2021-10" db="EMBL/GenBank/DDBJ databases">
        <title>Melipona bicolor Genome sequencing and assembly.</title>
        <authorList>
            <person name="Araujo N.S."/>
            <person name="Arias M.C."/>
        </authorList>
    </citation>
    <scope>NUCLEOTIDE SEQUENCE</scope>
    <source>
        <strain evidence="2">USP_2M_L1-L4_2017</strain>
        <tissue evidence="2">Whole body</tissue>
    </source>
</reference>
<protein>
    <submittedName>
        <fullName evidence="2">Uncharacterized protein</fullName>
    </submittedName>
</protein>
<name>A0AA40KEL7_9HYME</name>
<feature type="region of interest" description="Disordered" evidence="1">
    <location>
        <begin position="53"/>
        <end position="72"/>
    </location>
</feature>
<dbReference type="EMBL" id="JAHYIQ010000053">
    <property type="protein sequence ID" value="KAK1117229.1"/>
    <property type="molecule type" value="Genomic_DNA"/>
</dbReference>